<dbReference type="Proteomes" id="UP000689195">
    <property type="component" value="Unassembled WGS sequence"/>
</dbReference>
<reference evidence="1" key="1">
    <citation type="submission" date="2021-01" db="EMBL/GenBank/DDBJ databases">
        <authorList>
            <consortium name="Genoscope - CEA"/>
            <person name="William W."/>
        </authorList>
    </citation>
    <scope>NUCLEOTIDE SEQUENCE</scope>
</reference>
<accession>A0A8S1TNJ5</accession>
<protein>
    <submittedName>
        <fullName evidence="1">Uncharacterized protein</fullName>
    </submittedName>
</protein>
<name>A0A8S1TNJ5_9CILI</name>
<gene>
    <name evidence="1" type="ORF">PPENT_87.1.T0230288</name>
</gene>
<evidence type="ECO:0000313" key="2">
    <source>
        <dbReference type="Proteomes" id="UP000689195"/>
    </source>
</evidence>
<dbReference type="AlphaFoldDB" id="A0A8S1TNJ5"/>
<evidence type="ECO:0000313" key="1">
    <source>
        <dbReference type="EMBL" id="CAD8152882.1"/>
    </source>
</evidence>
<dbReference type="EMBL" id="CAJJDO010000023">
    <property type="protein sequence ID" value="CAD8152882.1"/>
    <property type="molecule type" value="Genomic_DNA"/>
</dbReference>
<comment type="caution">
    <text evidence="1">The sequence shown here is derived from an EMBL/GenBank/DDBJ whole genome shotgun (WGS) entry which is preliminary data.</text>
</comment>
<sequence length="156" mass="17914">MGSACTGLSIGSQQKQNNCGLESDCNSIKRAIFEHPKQVQDSVSSISSYSDQQSSRPLRIVGQFKTQDWIYINKSEKNDTTRRVNSSLNENSLSPLKKDYAFSDLSVELIADEQVKLIIPNKIKKSWSRRRVTSKVDLLNKVKQMKYHEKFKRRKT</sequence>
<organism evidence="1 2">
    <name type="scientific">Paramecium pentaurelia</name>
    <dbReference type="NCBI Taxonomy" id="43138"/>
    <lineage>
        <taxon>Eukaryota</taxon>
        <taxon>Sar</taxon>
        <taxon>Alveolata</taxon>
        <taxon>Ciliophora</taxon>
        <taxon>Intramacronucleata</taxon>
        <taxon>Oligohymenophorea</taxon>
        <taxon>Peniculida</taxon>
        <taxon>Parameciidae</taxon>
        <taxon>Paramecium</taxon>
    </lineage>
</organism>
<keyword evidence="2" id="KW-1185">Reference proteome</keyword>
<proteinExistence type="predicted"/>